<comment type="caution">
    <text evidence="1">The sequence shown here is derived from an EMBL/GenBank/DDBJ whole genome shotgun (WGS) entry which is preliminary data.</text>
</comment>
<evidence type="ECO:0000313" key="1">
    <source>
        <dbReference type="EMBL" id="GAO37982.1"/>
    </source>
</evidence>
<dbReference type="InterPro" id="IPR010836">
    <property type="entry name" value="SapC"/>
</dbReference>
<protein>
    <submittedName>
        <fullName evidence="1">SapC family protein</fullName>
    </submittedName>
</protein>
<evidence type="ECO:0000313" key="2">
    <source>
        <dbReference type="Proteomes" id="UP000033202"/>
    </source>
</evidence>
<organism evidence="1 2">
    <name type="scientific">Sphingomonas changbaiensis NBRC 104936</name>
    <dbReference type="NCBI Taxonomy" id="1219043"/>
    <lineage>
        <taxon>Bacteria</taxon>
        <taxon>Pseudomonadati</taxon>
        <taxon>Pseudomonadota</taxon>
        <taxon>Alphaproteobacteria</taxon>
        <taxon>Sphingomonadales</taxon>
        <taxon>Sphingomonadaceae</taxon>
        <taxon>Sphingomonas</taxon>
    </lineage>
</organism>
<keyword evidence="2" id="KW-1185">Reference proteome</keyword>
<dbReference type="Pfam" id="PF07277">
    <property type="entry name" value="SapC"/>
    <property type="match status" value="1"/>
</dbReference>
<name>A0A0E9MJL2_9SPHN</name>
<dbReference type="Proteomes" id="UP000033202">
    <property type="component" value="Unassembled WGS sequence"/>
</dbReference>
<sequence length="257" mass="28530">MASAPQQTGLPILYNDLVPLSSEQHAGWGTKSLGGAHFLKNQHAIPVIVDEFVQVQRHFPIIFADADNPVPLALMGLNEGVNVFVDDEGQFVQQLYVPAYVRRYPFMLAQLGPNPQELSLCFDPTSGAVTPDGDVAKLFDNGQPTQGTRDILSFCESFEQGAQRTGAFVKELQDLDLLMDGEVSIQPEGNFQPHIYRGFKMVNEEKFRELRGDQLRKMMQSGMLTLILAHLFSLDLMREVYGRQAAQNKLPPVGVPA</sequence>
<dbReference type="STRING" id="1219043.SCH01S_01_01450"/>
<reference evidence="1 2" key="1">
    <citation type="submission" date="2015-04" db="EMBL/GenBank/DDBJ databases">
        <title>Whole genome shotgun sequence of Sphingomonas changbaiensis NBRC 104936.</title>
        <authorList>
            <person name="Katano-Makiyama Y."/>
            <person name="Hosoyama A."/>
            <person name="Hashimoto M."/>
            <person name="Noguchi M."/>
            <person name="Tsuchikane K."/>
            <person name="Ohji S."/>
            <person name="Yamazoe A."/>
            <person name="Ichikawa N."/>
            <person name="Kimura A."/>
            <person name="Fujita N."/>
        </authorList>
    </citation>
    <scope>NUCLEOTIDE SEQUENCE [LARGE SCALE GENOMIC DNA]</scope>
    <source>
        <strain evidence="1 2">NBRC 104936</strain>
    </source>
</reference>
<dbReference type="EMBL" id="BBWU01000001">
    <property type="protein sequence ID" value="GAO37982.1"/>
    <property type="molecule type" value="Genomic_DNA"/>
</dbReference>
<gene>
    <name evidence="1" type="ORF">SCH01S_01_01450</name>
</gene>
<dbReference type="RefSeq" id="WP_046346819.1">
    <property type="nucleotide sequence ID" value="NZ_BBWU01000001.1"/>
</dbReference>
<proteinExistence type="predicted"/>
<accession>A0A0E9MJL2</accession>
<dbReference type="OrthoDB" id="9806524at2"/>
<dbReference type="AlphaFoldDB" id="A0A0E9MJL2"/>